<evidence type="ECO:0000313" key="3">
    <source>
        <dbReference type="RefSeq" id="XP_065645673.1"/>
    </source>
</evidence>
<dbReference type="GeneID" id="136076131"/>
<dbReference type="Proteomes" id="UP001652625">
    <property type="component" value="Chromosome 02"/>
</dbReference>
<dbReference type="Pfam" id="PF14291">
    <property type="entry name" value="DUF4371"/>
    <property type="match status" value="1"/>
</dbReference>
<dbReference type="RefSeq" id="XP_065645673.1">
    <property type="nucleotide sequence ID" value="XM_065789601.1"/>
</dbReference>
<evidence type="ECO:0000313" key="2">
    <source>
        <dbReference type="Proteomes" id="UP001652625"/>
    </source>
</evidence>
<dbReference type="InterPro" id="IPR025398">
    <property type="entry name" value="DUF4371"/>
</dbReference>
<reference evidence="2" key="1">
    <citation type="submission" date="2025-05" db="UniProtKB">
        <authorList>
            <consortium name="RefSeq"/>
        </authorList>
    </citation>
    <scope>NUCLEOTIDE SEQUENCE [LARGE SCALE GENOMIC DNA]</scope>
</reference>
<reference evidence="3" key="2">
    <citation type="submission" date="2025-08" db="UniProtKB">
        <authorList>
            <consortium name="RefSeq"/>
        </authorList>
    </citation>
    <scope>IDENTIFICATION</scope>
</reference>
<dbReference type="PANTHER" id="PTHR45749:SF35">
    <property type="entry name" value="AC-LIKE TRANSPOSASE-RELATED"/>
    <property type="match status" value="1"/>
</dbReference>
<sequence length="193" mass="22386">MSTILSGHEKSSEHLANFQSWKEFELRLRNNKTIDAEHLRLAKKEEHFDPLMDEHLRKIKDNETHVHYLGKDIQNELLHLFSIAIKQKILTSARDAKYFSIIIDCTPDAGHVEQMTMIIRFLDVISNPENVIVATASIKKHFLDFVPLKETAGVVMTETIIKQLGKMSLSIEYLRSHGYDKDRNMREGGGWWK</sequence>
<accession>A0ABM4B9W1</accession>
<protein>
    <submittedName>
        <fullName evidence="3">52 kDa repressor of the inhibitor of the protein kinase-like</fullName>
    </submittedName>
</protein>
<feature type="domain" description="DUF4371" evidence="1">
    <location>
        <begin position="70"/>
        <end position="186"/>
    </location>
</feature>
<evidence type="ECO:0000259" key="1">
    <source>
        <dbReference type="Pfam" id="PF14291"/>
    </source>
</evidence>
<proteinExistence type="predicted"/>
<keyword evidence="2" id="KW-1185">Reference proteome</keyword>
<gene>
    <name evidence="3" type="primary">LOC136076131</name>
</gene>
<organism evidence="2 3">
    <name type="scientific">Hydra vulgaris</name>
    <name type="common">Hydra</name>
    <name type="synonym">Hydra attenuata</name>
    <dbReference type="NCBI Taxonomy" id="6087"/>
    <lineage>
        <taxon>Eukaryota</taxon>
        <taxon>Metazoa</taxon>
        <taxon>Cnidaria</taxon>
        <taxon>Hydrozoa</taxon>
        <taxon>Hydroidolina</taxon>
        <taxon>Anthoathecata</taxon>
        <taxon>Aplanulata</taxon>
        <taxon>Hydridae</taxon>
        <taxon>Hydra</taxon>
    </lineage>
</organism>
<name>A0ABM4B9W1_HYDVU</name>
<dbReference type="PANTHER" id="PTHR45749">
    <property type="match status" value="1"/>
</dbReference>